<proteinExistence type="predicted"/>
<protein>
    <submittedName>
        <fullName evidence="1">Uncharacterized protein</fullName>
    </submittedName>
</protein>
<reference evidence="1 2" key="1">
    <citation type="submission" date="2023-07" db="EMBL/GenBank/DDBJ databases">
        <title>Functional and genomic diversity of the sorghum phyllosphere microbiome.</title>
        <authorList>
            <person name="Shade A."/>
        </authorList>
    </citation>
    <scope>NUCLEOTIDE SEQUENCE [LARGE SCALE GENOMIC DNA]</scope>
    <source>
        <strain evidence="1 2">SORGH_AS_0892</strain>
    </source>
</reference>
<accession>A0ABU0U6A0</accession>
<evidence type="ECO:0000313" key="2">
    <source>
        <dbReference type="Proteomes" id="UP001244640"/>
    </source>
</evidence>
<comment type="caution">
    <text evidence="1">The sequence shown here is derived from an EMBL/GenBank/DDBJ whole genome shotgun (WGS) entry which is preliminary data.</text>
</comment>
<dbReference type="Proteomes" id="UP001244640">
    <property type="component" value="Unassembled WGS sequence"/>
</dbReference>
<sequence length="36" mass="4373">MFEKRDLDVKNYISRKVSSSDQIKLFDLIFLIFLSY</sequence>
<gene>
    <name evidence="1" type="ORF">QE382_002471</name>
</gene>
<dbReference type="EMBL" id="JAUTBA010000001">
    <property type="protein sequence ID" value="MDQ1150487.1"/>
    <property type="molecule type" value="Genomic_DNA"/>
</dbReference>
<keyword evidence="2" id="KW-1185">Reference proteome</keyword>
<organism evidence="1 2">
    <name type="scientific">Sphingobacterium zeae</name>
    <dbReference type="NCBI Taxonomy" id="1776859"/>
    <lineage>
        <taxon>Bacteria</taxon>
        <taxon>Pseudomonadati</taxon>
        <taxon>Bacteroidota</taxon>
        <taxon>Sphingobacteriia</taxon>
        <taxon>Sphingobacteriales</taxon>
        <taxon>Sphingobacteriaceae</taxon>
        <taxon>Sphingobacterium</taxon>
    </lineage>
</organism>
<evidence type="ECO:0000313" key="1">
    <source>
        <dbReference type="EMBL" id="MDQ1150487.1"/>
    </source>
</evidence>
<name>A0ABU0U6A0_9SPHI</name>